<evidence type="ECO:0000313" key="3">
    <source>
        <dbReference type="EMBL" id="MDV7223263.1"/>
    </source>
</evidence>
<evidence type="ECO:0000313" key="4">
    <source>
        <dbReference type="Proteomes" id="UP001187346"/>
    </source>
</evidence>
<dbReference type="Gene3D" id="3.40.50.1820">
    <property type="entry name" value="alpha/beta hydrolase"/>
    <property type="match status" value="1"/>
</dbReference>
<evidence type="ECO:0000256" key="1">
    <source>
        <dbReference type="ARBA" id="ARBA00007169"/>
    </source>
</evidence>
<dbReference type="RefSeq" id="WP_266860881.1">
    <property type="nucleotide sequence ID" value="NZ_JAPEMW010000001.1"/>
</dbReference>
<dbReference type="PANTHER" id="PTHR11487">
    <property type="entry name" value="THIOESTERASE"/>
    <property type="match status" value="1"/>
</dbReference>
<dbReference type="EMBL" id="JAWMAJ010000297">
    <property type="protein sequence ID" value="MDV7223263.1"/>
    <property type="molecule type" value="Genomic_DNA"/>
</dbReference>
<accession>A0ABU4FRK7</accession>
<keyword evidence="3" id="KW-0378">Hydrolase</keyword>
<dbReference type="InterPro" id="IPR001031">
    <property type="entry name" value="Thioesterase"/>
</dbReference>
<gene>
    <name evidence="3" type="ORF">R5A26_45830</name>
</gene>
<dbReference type="Pfam" id="PF00975">
    <property type="entry name" value="Thioesterase"/>
    <property type="match status" value="1"/>
</dbReference>
<organism evidence="3 4">
    <name type="scientific">Streptomyces prunicolor</name>
    <dbReference type="NCBI Taxonomy" id="67348"/>
    <lineage>
        <taxon>Bacteria</taxon>
        <taxon>Bacillati</taxon>
        <taxon>Actinomycetota</taxon>
        <taxon>Actinomycetes</taxon>
        <taxon>Kitasatosporales</taxon>
        <taxon>Streptomycetaceae</taxon>
        <taxon>Streptomyces</taxon>
    </lineage>
</organism>
<reference evidence="3 4" key="1">
    <citation type="submission" date="2023-10" db="EMBL/GenBank/DDBJ databases">
        <title>Characterization of rhizosphere-enriched actinobacteria from wheat plants lab-grown on chernevaya soil.</title>
        <authorList>
            <person name="Tikhonova E.N."/>
            <person name="Konopkin A."/>
            <person name="Kravchenko I.K."/>
        </authorList>
    </citation>
    <scope>NUCLEOTIDE SEQUENCE [LARGE SCALE GENOMIC DNA]</scope>
    <source>
        <strain evidence="3 4">RR29</strain>
    </source>
</reference>
<name>A0ABU4FRK7_9ACTN</name>
<feature type="domain" description="Thioesterase" evidence="2">
    <location>
        <begin position="12"/>
        <end position="229"/>
    </location>
</feature>
<evidence type="ECO:0000259" key="2">
    <source>
        <dbReference type="Pfam" id="PF00975"/>
    </source>
</evidence>
<dbReference type="SUPFAM" id="SSF53474">
    <property type="entry name" value="alpha/beta-Hydrolases"/>
    <property type="match status" value="1"/>
</dbReference>
<proteinExistence type="inferred from homology"/>
<protein>
    <submittedName>
        <fullName evidence="3">Alpha/beta fold hydrolase</fullName>
    </submittedName>
</protein>
<sequence length="244" mass="26093">MNTSPVADPPLTLFGFHPAGGSAAAFTGWQRALGPRIRVTAVRLPGRGTDGRSTRYGDLDSLARALDEELGDRLETPHVLYGHSMGALVAHSLAALRATRGRRAPRRLVVAGSPAPHRAAALIRAARLTDAQMMRWMLGLDGVPAGLRDDTGWLAHRVTALREDILMCGASPATARRVPLPCPVDVLVGSTDPVVRPQDAAAWKEYSAREGSFRVVPGGHFFPRESRAEFFARLGEVLAAEAGP</sequence>
<dbReference type="InterPro" id="IPR029058">
    <property type="entry name" value="AB_hydrolase_fold"/>
</dbReference>
<dbReference type="PANTHER" id="PTHR11487:SF0">
    <property type="entry name" value="S-ACYL FATTY ACID SYNTHASE THIOESTERASE, MEDIUM CHAIN"/>
    <property type="match status" value="1"/>
</dbReference>
<dbReference type="InterPro" id="IPR012223">
    <property type="entry name" value="TEII"/>
</dbReference>
<comment type="similarity">
    <text evidence="1">Belongs to the thioesterase family.</text>
</comment>
<dbReference type="GO" id="GO:0016787">
    <property type="term" value="F:hydrolase activity"/>
    <property type="evidence" value="ECO:0007669"/>
    <property type="project" value="UniProtKB-KW"/>
</dbReference>
<keyword evidence="4" id="KW-1185">Reference proteome</keyword>
<comment type="caution">
    <text evidence="3">The sequence shown here is derived from an EMBL/GenBank/DDBJ whole genome shotgun (WGS) entry which is preliminary data.</text>
</comment>
<dbReference type="Proteomes" id="UP001187346">
    <property type="component" value="Unassembled WGS sequence"/>
</dbReference>